<dbReference type="Pfam" id="PF04681">
    <property type="entry name" value="Bys1"/>
    <property type="match status" value="1"/>
</dbReference>
<keyword evidence="3" id="KW-1185">Reference proteome</keyword>
<organism evidence="2 3">
    <name type="scientific">Melanomma pulvis-pyrius CBS 109.77</name>
    <dbReference type="NCBI Taxonomy" id="1314802"/>
    <lineage>
        <taxon>Eukaryota</taxon>
        <taxon>Fungi</taxon>
        <taxon>Dikarya</taxon>
        <taxon>Ascomycota</taxon>
        <taxon>Pezizomycotina</taxon>
        <taxon>Dothideomycetes</taxon>
        <taxon>Pleosporomycetidae</taxon>
        <taxon>Pleosporales</taxon>
        <taxon>Melanommataceae</taxon>
        <taxon>Melanomma</taxon>
    </lineage>
</organism>
<dbReference type="PANTHER" id="PTHR36195:SF4">
    <property type="entry name" value="DOMAIN PROTEIN, PUTATIVE (AFU_ORTHOLOGUE AFUA_5G01990)-RELATED"/>
    <property type="match status" value="1"/>
</dbReference>
<sequence>MRFTILSFAALASSVTAVGNAIVKNNSTSTFYLWSVGSSVGPRQAIAPGGTYTEALHHDATTGGIAIKITKTNDGLYTGAPTQVFSYSLDGAQVWYDLSTVFGEPFNGQRITVASATGGTIDWPQGKNPGGSQVKVASSDGNVVFTAFKAG</sequence>
<dbReference type="PANTHER" id="PTHR36195">
    <property type="entry name" value="DOMAIN PROTEIN, PUTATIVE (AFU_ORTHOLOGUE AFUA_5G01990)-RELATED-RELATED"/>
    <property type="match status" value="1"/>
</dbReference>
<dbReference type="EMBL" id="MU001758">
    <property type="protein sequence ID" value="KAF2799819.1"/>
    <property type="molecule type" value="Genomic_DNA"/>
</dbReference>
<dbReference type="InterPro" id="IPR006771">
    <property type="entry name" value="CetA-like"/>
</dbReference>
<feature type="chain" id="PRO_5025590019" description="BYS1 domain protein" evidence="1">
    <location>
        <begin position="18"/>
        <end position="151"/>
    </location>
</feature>
<evidence type="ECO:0008006" key="4">
    <source>
        <dbReference type="Google" id="ProtNLM"/>
    </source>
</evidence>
<name>A0A6A6XTU3_9PLEO</name>
<feature type="signal peptide" evidence="1">
    <location>
        <begin position="1"/>
        <end position="17"/>
    </location>
</feature>
<gene>
    <name evidence="2" type="ORF">K505DRAFT_356295</name>
</gene>
<dbReference type="Proteomes" id="UP000799757">
    <property type="component" value="Unassembled WGS sequence"/>
</dbReference>
<dbReference type="OrthoDB" id="3682664at2759"/>
<dbReference type="AlphaFoldDB" id="A0A6A6XTU3"/>
<evidence type="ECO:0000313" key="3">
    <source>
        <dbReference type="Proteomes" id="UP000799757"/>
    </source>
</evidence>
<evidence type="ECO:0000313" key="2">
    <source>
        <dbReference type="EMBL" id="KAF2799819.1"/>
    </source>
</evidence>
<keyword evidence="1" id="KW-0732">Signal</keyword>
<proteinExistence type="predicted"/>
<reference evidence="2" key="1">
    <citation type="journal article" date="2020" name="Stud. Mycol.">
        <title>101 Dothideomycetes genomes: a test case for predicting lifestyles and emergence of pathogens.</title>
        <authorList>
            <person name="Haridas S."/>
            <person name="Albert R."/>
            <person name="Binder M."/>
            <person name="Bloem J."/>
            <person name="Labutti K."/>
            <person name="Salamov A."/>
            <person name="Andreopoulos B."/>
            <person name="Baker S."/>
            <person name="Barry K."/>
            <person name="Bills G."/>
            <person name="Bluhm B."/>
            <person name="Cannon C."/>
            <person name="Castanera R."/>
            <person name="Culley D."/>
            <person name="Daum C."/>
            <person name="Ezra D."/>
            <person name="Gonzalez J."/>
            <person name="Henrissat B."/>
            <person name="Kuo A."/>
            <person name="Liang C."/>
            <person name="Lipzen A."/>
            <person name="Lutzoni F."/>
            <person name="Magnuson J."/>
            <person name="Mondo S."/>
            <person name="Nolan M."/>
            <person name="Ohm R."/>
            <person name="Pangilinan J."/>
            <person name="Park H.-J."/>
            <person name="Ramirez L."/>
            <person name="Alfaro M."/>
            <person name="Sun H."/>
            <person name="Tritt A."/>
            <person name="Yoshinaga Y."/>
            <person name="Zwiers L.-H."/>
            <person name="Turgeon B."/>
            <person name="Goodwin S."/>
            <person name="Spatafora J."/>
            <person name="Crous P."/>
            <person name="Grigoriev I."/>
        </authorList>
    </citation>
    <scope>NUCLEOTIDE SEQUENCE</scope>
    <source>
        <strain evidence="2">CBS 109.77</strain>
    </source>
</reference>
<protein>
    <recommendedName>
        <fullName evidence="4">BYS1 domain protein</fullName>
    </recommendedName>
</protein>
<accession>A0A6A6XTU3</accession>
<evidence type="ECO:0000256" key="1">
    <source>
        <dbReference type="SAM" id="SignalP"/>
    </source>
</evidence>